<evidence type="ECO:0000256" key="5">
    <source>
        <dbReference type="ARBA" id="ARBA00023125"/>
    </source>
</evidence>
<comment type="catalytic activity">
    <reaction evidence="1">
        <text>ATP-independent breakage of single-stranded DNA, followed by passage and rejoining.</text>
        <dbReference type="EC" id="5.6.2.1"/>
    </reaction>
</comment>
<dbReference type="NCBIfam" id="TIGR01051">
    <property type="entry name" value="topA_bact"/>
    <property type="match status" value="1"/>
</dbReference>
<dbReference type="SUPFAM" id="SSF56712">
    <property type="entry name" value="Prokaryotic type I DNA topoisomerase"/>
    <property type="match status" value="1"/>
</dbReference>
<dbReference type="InterPro" id="IPR003602">
    <property type="entry name" value="Topo_IA_DNA-bd_dom"/>
</dbReference>
<dbReference type="AlphaFoldDB" id="A0AA35W307"/>
<dbReference type="Gene3D" id="3.40.50.450">
    <property type="match status" value="1"/>
</dbReference>
<evidence type="ECO:0000256" key="6">
    <source>
        <dbReference type="ARBA" id="ARBA00023235"/>
    </source>
</evidence>
<dbReference type="InterPro" id="IPR057666">
    <property type="entry name" value="DrpA_SLOG"/>
</dbReference>
<evidence type="ECO:0000256" key="3">
    <source>
        <dbReference type="ARBA" id="ARBA00012891"/>
    </source>
</evidence>
<dbReference type="Pfam" id="PF02481">
    <property type="entry name" value="DNA_processg_A"/>
    <property type="match status" value="1"/>
</dbReference>
<dbReference type="GO" id="GO:0006265">
    <property type="term" value="P:DNA topological change"/>
    <property type="evidence" value="ECO:0007669"/>
    <property type="project" value="InterPro"/>
</dbReference>
<dbReference type="InterPro" id="IPR013824">
    <property type="entry name" value="Topo_IA_cen_sub1"/>
</dbReference>
<reference evidence="9" key="1">
    <citation type="submission" date="2023-03" db="EMBL/GenBank/DDBJ databases">
        <authorList>
            <person name="Steffen K."/>
            <person name="Cardenas P."/>
        </authorList>
    </citation>
    <scope>NUCLEOTIDE SEQUENCE</scope>
</reference>
<dbReference type="Proteomes" id="UP001174909">
    <property type="component" value="Unassembled WGS sequence"/>
</dbReference>
<keyword evidence="4" id="KW-0799">Topoisomerase</keyword>
<dbReference type="Pfam" id="PF01751">
    <property type="entry name" value="Toprim"/>
    <property type="match status" value="1"/>
</dbReference>
<dbReference type="GO" id="GO:0003677">
    <property type="term" value="F:DNA binding"/>
    <property type="evidence" value="ECO:0007669"/>
    <property type="project" value="UniProtKB-KW"/>
</dbReference>
<proteinExistence type="inferred from homology"/>
<dbReference type="PANTHER" id="PTHR42785:SF1">
    <property type="entry name" value="DNA TOPOISOMERASE"/>
    <property type="match status" value="1"/>
</dbReference>
<feature type="compositionally biased region" description="Acidic residues" evidence="7">
    <location>
        <begin position="279"/>
        <end position="288"/>
    </location>
</feature>
<accession>A0AA35W307</accession>
<keyword evidence="6" id="KW-0413">Isomerase</keyword>
<evidence type="ECO:0000256" key="4">
    <source>
        <dbReference type="ARBA" id="ARBA00023029"/>
    </source>
</evidence>
<evidence type="ECO:0000313" key="10">
    <source>
        <dbReference type="Proteomes" id="UP001174909"/>
    </source>
</evidence>
<comment type="similarity">
    <text evidence="2">Belongs to the type IA topoisomerase family.</text>
</comment>
<dbReference type="PROSITE" id="PS52039">
    <property type="entry name" value="TOPO_IA_2"/>
    <property type="match status" value="1"/>
</dbReference>
<dbReference type="Gene3D" id="1.10.290.10">
    <property type="entry name" value="Topoisomerase I, domain 4"/>
    <property type="match status" value="1"/>
</dbReference>
<dbReference type="Gene3D" id="1.10.460.10">
    <property type="entry name" value="Topoisomerase I, domain 2"/>
    <property type="match status" value="1"/>
</dbReference>
<evidence type="ECO:0000313" key="9">
    <source>
        <dbReference type="EMBL" id="CAI8005649.1"/>
    </source>
</evidence>
<dbReference type="InterPro" id="IPR013497">
    <property type="entry name" value="Topo_IA_cen"/>
</dbReference>
<feature type="region of interest" description="Disordered" evidence="7">
    <location>
        <begin position="257"/>
        <end position="288"/>
    </location>
</feature>
<dbReference type="Pfam" id="PF01131">
    <property type="entry name" value="Topoisom_bac"/>
    <property type="match status" value="1"/>
</dbReference>
<evidence type="ECO:0000259" key="8">
    <source>
        <dbReference type="PROSITE" id="PS52039"/>
    </source>
</evidence>
<dbReference type="InterPro" id="IPR023406">
    <property type="entry name" value="Topo_IA_AS"/>
</dbReference>
<dbReference type="InterPro" id="IPR023405">
    <property type="entry name" value="Topo_IA_core_domain"/>
</dbReference>
<dbReference type="Gene3D" id="3.40.50.140">
    <property type="match status" value="1"/>
</dbReference>
<dbReference type="CDD" id="cd00186">
    <property type="entry name" value="TOP1Ac"/>
    <property type="match status" value="1"/>
</dbReference>
<evidence type="ECO:0000256" key="7">
    <source>
        <dbReference type="SAM" id="MobiDB-lite"/>
    </source>
</evidence>
<dbReference type="EC" id="5.6.2.1" evidence="3"/>
<protein>
    <recommendedName>
        <fullName evidence="3">DNA topoisomerase</fullName>
        <ecNumber evidence="3">5.6.2.1</ecNumber>
    </recommendedName>
</protein>
<dbReference type="InterPro" id="IPR005733">
    <property type="entry name" value="TopoI_bac-type"/>
</dbReference>
<name>A0AA35W307_GEOBA</name>
<dbReference type="InterPro" id="IPR013826">
    <property type="entry name" value="Topo_IA_cen_sub3"/>
</dbReference>
<dbReference type="PROSITE" id="PS00396">
    <property type="entry name" value="TOPO_IA_1"/>
    <property type="match status" value="1"/>
</dbReference>
<dbReference type="SMART" id="SM00493">
    <property type="entry name" value="TOPRIM"/>
    <property type="match status" value="1"/>
</dbReference>
<evidence type="ECO:0000256" key="1">
    <source>
        <dbReference type="ARBA" id="ARBA00000213"/>
    </source>
</evidence>
<dbReference type="SUPFAM" id="SSF102405">
    <property type="entry name" value="MCP/YpsA-like"/>
    <property type="match status" value="1"/>
</dbReference>
<dbReference type="SMART" id="SM00437">
    <property type="entry name" value="TOP1Ac"/>
    <property type="match status" value="1"/>
</dbReference>
<dbReference type="InterPro" id="IPR000380">
    <property type="entry name" value="Topo_IA"/>
</dbReference>
<comment type="caution">
    <text evidence="9">The sequence shown here is derived from an EMBL/GenBank/DDBJ whole genome shotgun (WGS) entry which is preliminary data.</text>
</comment>
<dbReference type="GO" id="GO:0003917">
    <property type="term" value="F:DNA topoisomerase type I (single strand cut, ATP-independent) activity"/>
    <property type="evidence" value="ECO:0007669"/>
    <property type="project" value="UniProtKB-EC"/>
</dbReference>
<organism evidence="9 10">
    <name type="scientific">Geodia barretti</name>
    <name type="common">Barrett's horny sponge</name>
    <dbReference type="NCBI Taxonomy" id="519541"/>
    <lineage>
        <taxon>Eukaryota</taxon>
        <taxon>Metazoa</taxon>
        <taxon>Porifera</taxon>
        <taxon>Demospongiae</taxon>
        <taxon>Heteroscleromorpha</taxon>
        <taxon>Tetractinellida</taxon>
        <taxon>Astrophorina</taxon>
        <taxon>Geodiidae</taxon>
        <taxon>Geodia</taxon>
    </lineage>
</organism>
<feature type="domain" description="Topo IA-type catalytic" evidence="8">
    <location>
        <begin position="401"/>
        <end position="715"/>
    </location>
</feature>
<dbReference type="EMBL" id="CASHTH010000626">
    <property type="protein sequence ID" value="CAI8005649.1"/>
    <property type="molecule type" value="Genomic_DNA"/>
</dbReference>
<dbReference type="PRINTS" id="PR00417">
    <property type="entry name" value="PRTPISMRASEI"/>
</dbReference>
<sequence>MGTVRFRRLESYFGTLEDAWKAGPAQLREAGLDWRTAREVVAAQQDADLSREMDALERAGVTAAHWNSDDYPARLKEIPDPPPVIYYLGEILPEDEFSVAVVGTRNPTSYGREAASALSRDLASVGITIVSGLALGIDGVSHRAALECGGRTIAVVAGGLDSVYPKEHAGLFRQIQGQGAVISEHRLGVRPDARNFPRRNRLISGMTLGTLVVEAGEGSGYPLDASKYTNRMIKEGAKLVAEYTDVLEELKLPELRRRETEPPAVQQPLEAQEIRESEMEGDLEGLDEEESAILSRLSGDPGHVRDLPQWRFGVNIEEDFAPSYEVVKDKKDLVSQLKAAGDSANDIYLATDPDREGEAISWHLQEAAAWEGRLTPPKRVVFHEITKDAVEEAFNHPREIDMQLVNAQQARRILDRLVGYQISPLLRKRVQRGVSAGRVQSVALRMVSDREREIAAFVPVESWTLDLRSVKGQRARLTISKEEDARRYEAELDGAKYAVAEVSKRDVRQRPAAPFTTSTMQQEAGRKLRFTSQRTMSVAQQLYEGLNVGDGGSIGLITYMRTDSTQVAASAVTETREYIAGRYGKEFRPDKPRVYSRRSKAAQEAHEAIRPTSIHRDPTSMKAYLNSEQLRLYTLVWERMLASQMSDAVSESTTVDIDGACRDSGNVYNFRATGSVLKFAGFRTVYLEGRDETTDADEAKRCRAWRLGIRCFPKA</sequence>
<keyword evidence="5" id="KW-0238">DNA-binding</keyword>
<gene>
    <name evidence="9" type="ORF">GBAR_LOCUS4340</name>
</gene>
<keyword evidence="10" id="KW-1185">Reference proteome</keyword>
<dbReference type="SMART" id="SM00436">
    <property type="entry name" value="TOP1Bc"/>
    <property type="match status" value="1"/>
</dbReference>
<dbReference type="InterPro" id="IPR003601">
    <property type="entry name" value="Topo_IA_2"/>
</dbReference>
<evidence type="ECO:0000256" key="2">
    <source>
        <dbReference type="ARBA" id="ARBA00009446"/>
    </source>
</evidence>
<dbReference type="InterPro" id="IPR006171">
    <property type="entry name" value="TOPRIM_dom"/>
</dbReference>
<dbReference type="PANTHER" id="PTHR42785">
    <property type="entry name" value="DNA TOPOISOMERASE, TYPE IA, CORE"/>
    <property type="match status" value="1"/>
</dbReference>